<keyword evidence="2" id="KW-1185">Reference proteome</keyword>
<dbReference type="Proteomes" id="UP000321555">
    <property type="component" value="Chromosome"/>
</dbReference>
<evidence type="ECO:0000313" key="2">
    <source>
        <dbReference type="Proteomes" id="UP000321555"/>
    </source>
</evidence>
<dbReference type="KEGG" id="bda:FSZ17_14075"/>
<dbReference type="STRING" id="1742359.GCA_001439625_01888"/>
<dbReference type="Pfam" id="PF11121">
    <property type="entry name" value="DUF2639"/>
    <property type="match status" value="1"/>
</dbReference>
<dbReference type="InterPro" id="IPR022580">
    <property type="entry name" value="DUF2639"/>
</dbReference>
<name>A0A5B8Z581_CYTDA</name>
<dbReference type="AlphaFoldDB" id="A0A5B8Z581"/>
<organism evidence="1 2">
    <name type="scientific">Cytobacillus dafuensis</name>
    <name type="common">Bacillus dafuensis</name>
    <dbReference type="NCBI Taxonomy" id="1742359"/>
    <lineage>
        <taxon>Bacteria</taxon>
        <taxon>Bacillati</taxon>
        <taxon>Bacillota</taxon>
        <taxon>Bacilli</taxon>
        <taxon>Bacillales</taxon>
        <taxon>Bacillaceae</taxon>
        <taxon>Cytobacillus</taxon>
    </lineage>
</organism>
<protein>
    <submittedName>
        <fullName evidence="1">DUF2639 domain-containing protein</fullName>
    </submittedName>
</protein>
<gene>
    <name evidence="1" type="ORF">FSZ17_14075</name>
</gene>
<sequence length="50" mass="5999">MAFKGSKGWYIQKLKESGISKHPVELRKLELYKTYIVRNLYLELINKENK</sequence>
<evidence type="ECO:0000313" key="1">
    <source>
        <dbReference type="EMBL" id="QED48274.1"/>
    </source>
</evidence>
<dbReference type="RefSeq" id="WP_082625224.1">
    <property type="nucleotide sequence ID" value="NZ_CP042593.1"/>
</dbReference>
<dbReference type="EMBL" id="CP042593">
    <property type="protein sequence ID" value="QED48274.1"/>
    <property type="molecule type" value="Genomic_DNA"/>
</dbReference>
<reference evidence="2" key="1">
    <citation type="submission" date="2019-08" db="EMBL/GenBank/DDBJ databases">
        <authorList>
            <person name="Zheng X."/>
        </authorList>
    </citation>
    <scope>NUCLEOTIDE SEQUENCE [LARGE SCALE GENOMIC DNA]</scope>
    <source>
        <strain evidence="2">FJAT-25496</strain>
    </source>
</reference>
<accession>A0A5B8Z581</accession>
<dbReference type="OrthoDB" id="2738543at2"/>
<proteinExistence type="predicted"/>